<dbReference type="InterPro" id="IPR023168">
    <property type="entry name" value="GatB_Yqey_C_2"/>
</dbReference>
<evidence type="ECO:0000259" key="7">
    <source>
        <dbReference type="SMART" id="SM00845"/>
    </source>
</evidence>
<dbReference type="SUPFAM" id="SSF55931">
    <property type="entry name" value="Glutamine synthetase/guanido kinase"/>
    <property type="match status" value="1"/>
</dbReference>
<dbReference type="PANTHER" id="PTHR11659:SF0">
    <property type="entry name" value="GLUTAMYL-TRNA(GLN) AMIDOTRANSFERASE SUBUNIT B, MITOCHONDRIAL"/>
    <property type="match status" value="1"/>
</dbReference>
<evidence type="ECO:0000256" key="4">
    <source>
        <dbReference type="ARBA" id="ARBA00022840"/>
    </source>
</evidence>
<dbReference type="InterPro" id="IPR014746">
    <property type="entry name" value="Gln_synth/guanido_kin_cat_dom"/>
</dbReference>
<dbReference type="Gene3D" id="1.10.10.410">
    <property type="match status" value="1"/>
</dbReference>
<dbReference type="GO" id="GO:0005524">
    <property type="term" value="F:ATP binding"/>
    <property type="evidence" value="ECO:0007669"/>
    <property type="project" value="UniProtKB-KW"/>
</dbReference>
<keyword evidence="5" id="KW-0648">Protein biosynthesis</keyword>
<dbReference type="SUPFAM" id="SSF89095">
    <property type="entry name" value="GatB/YqeY motif"/>
    <property type="match status" value="1"/>
</dbReference>
<dbReference type="PANTHER" id="PTHR11659">
    <property type="entry name" value="GLUTAMYL-TRNA GLN AMIDOTRANSFERASE SUBUNIT B MITOCHONDRIAL AND PROKARYOTIC PET112-RELATED"/>
    <property type="match status" value="1"/>
</dbReference>
<dbReference type="NCBIfam" id="TIGR00133">
    <property type="entry name" value="gatB"/>
    <property type="match status" value="1"/>
</dbReference>
<dbReference type="InterPro" id="IPR017959">
    <property type="entry name" value="Asn/Gln-tRNA_amidoTrfase_suB/E"/>
</dbReference>
<evidence type="ECO:0000256" key="6">
    <source>
        <dbReference type="ARBA" id="ARBA00047913"/>
    </source>
</evidence>
<feature type="domain" description="Asn/Gln amidotransferase" evidence="7">
    <location>
        <begin position="351"/>
        <end position="493"/>
    </location>
</feature>
<dbReference type="InterPro" id="IPR004413">
    <property type="entry name" value="GatB"/>
</dbReference>
<dbReference type="Pfam" id="PF02637">
    <property type="entry name" value="GatB_Yqey"/>
    <property type="match status" value="1"/>
</dbReference>
<evidence type="ECO:0000256" key="5">
    <source>
        <dbReference type="ARBA" id="ARBA00022917"/>
    </source>
</evidence>
<dbReference type="Pfam" id="PF02934">
    <property type="entry name" value="GatB_N"/>
    <property type="match status" value="1"/>
</dbReference>
<dbReference type="GO" id="GO:0050567">
    <property type="term" value="F:glutaminyl-tRNA synthase (glutamine-hydrolyzing) activity"/>
    <property type="evidence" value="ECO:0007669"/>
    <property type="project" value="TreeGrafter"/>
</dbReference>
<proteinExistence type="inferred from homology"/>
<dbReference type="SMART" id="SM00845">
    <property type="entry name" value="GatB_Yqey"/>
    <property type="match status" value="1"/>
</dbReference>
<keyword evidence="3" id="KW-0547">Nucleotide-binding</keyword>
<comment type="catalytic activity">
    <reaction evidence="6">
        <text>L-glutamyl-tRNA(Gln) + L-glutamine + ATP + H2O = L-glutaminyl-tRNA(Gln) + L-glutamate + ADP + phosphate + H(+)</text>
        <dbReference type="Rhea" id="RHEA:17521"/>
        <dbReference type="Rhea" id="RHEA-COMP:9681"/>
        <dbReference type="Rhea" id="RHEA-COMP:9684"/>
        <dbReference type="ChEBI" id="CHEBI:15377"/>
        <dbReference type="ChEBI" id="CHEBI:15378"/>
        <dbReference type="ChEBI" id="CHEBI:29985"/>
        <dbReference type="ChEBI" id="CHEBI:30616"/>
        <dbReference type="ChEBI" id="CHEBI:43474"/>
        <dbReference type="ChEBI" id="CHEBI:58359"/>
        <dbReference type="ChEBI" id="CHEBI:78520"/>
        <dbReference type="ChEBI" id="CHEBI:78521"/>
        <dbReference type="ChEBI" id="CHEBI:456216"/>
    </reaction>
</comment>
<dbReference type="NCBIfam" id="NF004012">
    <property type="entry name" value="PRK05477.1-2"/>
    <property type="match status" value="1"/>
</dbReference>
<evidence type="ECO:0000256" key="2">
    <source>
        <dbReference type="ARBA" id="ARBA00022598"/>
    </source>
</evidence>
<keyword evidence="4" id="KW-0067">ATP-binding</keyword>
<gene>
    <name evidence="8" type="ORF">UFOPK1711_01566</name>
</gene>
<evidence type="ECO:0000256" key="1">
    <source>
        <dbReference type="ARBA" id="ARBA00005306"/>
    </source>
</evidence>
<dbReference type="AlphaFoldDB" id="A0A6J6FCZ2"/>
<dbReference type="NCBIfam" id="NF004014">
    <property type="entry name" value="PRK05477.1-4"/>
    <property type="match status" value="1"/>
</dbReference>
<keyword evidence="2" id="KW-0436">Ligase</keyword>
<dbReference type="HAMAP" id="MF_00121">
    <property type="entry name" value="GatB"/>
    <property type="match status" value="1"/>
</dbReference>
<evidence type="ECO:0000313" key="8">
    <source>
        <dbReference type="EMBL" id="CAB4586706.1"/>
    </source>
</evidence>
<comment type="similarity">
    <text evidence="1">Belongs to the GatB/GatE family. GatB subfamily.</text>
</comment>
<dbReference type="InterPro" id="IPR006075">
    <property type="entry name" value="Asn/Gln-tRNA_Trfase_suB/E_cat"/>
</dbReference>
<protein>
    <submittedName>
        <fullName evidence="8">Unannotated protein</fullName>
    </submittedName>
</protein>
<sequence length="497" mass="53744">MTLTHEPIEGEHFIVVSETTGESWEIVVGLEVHCELATATKLFCGCPNVFGDEPNTNVCPVCLGLPGSLPVLNRNVVELAMRLGRALHCEVEPSVFARKNYFYPDMPKDYQVSQFDQPINVDGWLDLPDGTRVGIERAHIEEDTGKNTHAGGSGRIHGADYSLVDYNRAGVPLVEIVGRPHIRHPEQAKTYIDELRAILLTTGASDAKMEEGSLRVDANVSVRRVGDTALGTRCEVKNLNSLRSLGRAIEYEARRQVDLLETGERIKQETRHWDEGAGRTRAGRSKEEAEDYRYFQEPDLVPLAPSVEWIAAIDAAMPPLPAARRDALASSAGVAVTETSVVIAVQRDLDQLALAAIAAGGDGKRVLTHVEHNLSGDGATDLNPATFAQLVSLELGGQLTATQAKTVLAEMVTSGRAPDVIAAELGFEAMDSSELEGIVDGLIAESPEEWADFCTGDDKKRAKLQGFFTGKIMKATKGQADGKAVAALLESRRAESL</sequence>
<reference evidence="8" key="1">
    <citation type="submission" date="2020-05" db="EMBL/GenBank/DDBJ databases">
        <authorList>
            <person name="Chiriac C."/>
            <person name="Salcher M."/>
            <person name="Ghai R."/>
            <person name="Kavagutti S V."/>
        </authorList>
    </citation>
    <scope>NUCLEOTIDE SEQUENCE</scope>
</reference>
<accession>A0A6J6FCZ2</accession>
<dbReference type="InterPro" id="IPR003789">
    <property type="entry name" value="Asn/Gln_tRNA_amidoTrase-B-like"/>
</dbReference>
<organism evidence="8">
    <name type="scientific">freshwater metagenome</name>
    <dbReference type="NCBI Taxonomy" id="449393"/>
    <lineage>
        <taxon>unclassified sequences</taxon>
        <taxon>metagenomes</taxon>
        <taxon>ecological metagenomes</taxon>
    </lineage>
</organism>
<dbReference type="GO" id="GO:0006412">
    <property type="term" value="P:translation"/>
    <property type="evidence" value="ECO:0007669"/>
    <property type="project" value="UniProtKB-KW"/>
</dbReference>
<name>A0A6J6FCZ2_9ZZZZ</name>
<dbReference type="GO" id="GO:0070681">
    <property type="term" value="P:glutaminyl-tRNAGln biosynthesis via transamidation"/>
    <property type="evidence" value="ECO:0007669"/>
    <property type="project" value="TreeGrafter"/>
</dbReference>
<dbReference type="InterPro" id="IPR018027">
    <property type="entry name" value="Asn/Gln_amidotransferase"/>
</dbReference>
<evidence type="ECO:0000256" key="3">
    <source>
        <dbReference type="ARBA" id="ARBA00022741"/>
    </source>
</evidence>
<dbReference type="EMBL" id="CAEZTR010000123">
    <property type="protein sequence ID" value="CAB4586706.1"/>
    <property type="molecule type" value="Genomic_DNA"/>
</dbReference>